<evidence type="ECO:0000256" key="2">
    <source>
        <dbReference type="ARBA" id="ARBA00022840"/>
    </source>
</evidence>
<evidence type="ECO:0000256" key="3">
    <source>
        <dbReference type="ARBA" id="ARBA00023125"/>
    </source>
</evidence>
<dbReference type="EMBL" id="LVHD01000224">
    <property type="protein sequence ID" value="OAG74907.1"/>
    <property type="molecule type" value="Genomic_DNA"/>
</dbReference>
<evidence type="ECO:0000256" key="1">
    <source>
        <dbReference type="ARBA" id="ARBA00022741"/>
    </source>
</evidence>
<dbReference type="SUPFAM" id="SSF52540">
    <property type="entry name" value="P-loop containing nucleoside triphosphate hydrolases"/>
    <property type="match status" value="1"/>
</dbReference>
<dbReference type="GO" id="GO:0006310">
    <property type="term" value="P:DNA recombination"/>
    <property type="evidence" value="ECO:0007669"/>
    <property type="project" value="TreeGrafter"/>
</dbReference>
<dbReference type="GO" id="GO:0006302">
    <property type="term" value="P:double-strand break repair"/>
    <property type="evidence" value="ECO:0007669"/>
    <property type="project" value="TreeGrafter"/>
</dbReference>
<keyword evidence="4" id="KW-0378">Hydrolase</keyword>
<dbReference type="GO" id="GO:0043138">
    <property type="term" value="F:3'-5' DNA helicase activity"/>
    <property type="evidence" value="ECO:0007669"/>
    <property type="project" value="TreeGrafter"/>
</dbReference>
<keyword evidence="2" id="KW-0067">ATP-binding</keyword>
<keyword evidence="4" id="KW-0347">Helicase</keyword>
<protein>
    <submittedName>
        <fullName evidence="4">Helicase PriA essential for oriC/DnaA-independent DNA replication</fullName>
    </submittedName>
</protein>
<proteinExistence type="predicted"/>
<comment type="caution">
    <text evidence="4">The sequence shown here is derived from an EMBL/GenBank/DDBJ whole genome shotgun (WGS) entry which is preliminary data.</text>
</comment>
<dbReference type="AlphaFoldDB" id="A0A177G5U9"/>
<keyword evidence="3" id="KW-0238">DNA-binding</keyword>
<organism evidence="4 5">
    <name type="scientific">Acetobacter malorum</name>
    <dbReference type="NCBI Taxonomy" id="178901"/>
    <lineage>
        <taxon>Bacteria</taxon>
        <taxon>Pseudomonadati</taxon>
        <taxon>Pseudomonadota</taxon>
        <taxon>Alphaproteobacteria</taxon>
        <taxon>Acetobacterales</taxon>
        <taxon>Acetobacteraceae</taxon>
        <taxon>Acetobacter</taxon>
    </lineage>
</organism>
<dbReference type="GO" id="GO:0003677">
    <property type="term" value="F:DNA binding"/>
    <property type="evidence" value="ECO:0007669"/>
    <property type="project" value="UniProtKB-KW"/>
</dbReference>
<dbReference type="Proteomes" id="UP000077349">
    <property type="component" value="Unassembled WGS sequence"/>
</dbReference>
<name>A0A177G5U9_9PROT</name>
<gene>
    <name evidence="4" type="ORF">Amal_03934</name>
</gene>
<evidence type="ECO:0000313" key="4">
    <source>
        <dbReference type="EMBL" id="OAG74907.1"/>
    </source>
</evidence>
<dbReference type="PANTHER" id="PTHR30580">
    <property type="entry name" value="PRIMOSOMAL PROTEIN N"/>
    <property type="match status" value="1"/>
</dbReference>
<dbReference type="PATRIC" id="fig|178901.16.peg.4280"/>
<accession>A0A177G5U9</accession>
<sequence>MASDTLGGPAATAEAVGKISRREVDLVIGTQIVAKGWHFPHLTLVGIVDADLGLGGGDLRAG</sequence>
<dbReference type="GO" id="GO:0006270">
    <property type="term" value="P:DNA replication initiation"/>
    <property type="evidence" value="ECO:0007669"/>
    <property type="project" value="TreeGrafter"/>
</dbReference>
<keyword evidence="1" id="KW-0547">Nucleotide-binding</keyword>
<evidence type="ECO:0000313" key="5">
    <source>
        <dbReference type="Proteomes" id="UP000077349"/>
    </source>
</evidence>
<reference evidence="4 5" key="1">
    <citation type="submission" date="2016-03" db="EMBL/GenBank/DDBJ databases">
        <title>Draft genome sequence of Acetobacter malorum CECT 7742, a strain isolated from strawberry vinegar.</title>
        <authorList>
            <person name="Sainz F."/>
            <person name="Mas A."/>
            <person name="Torija M.J."/>
        </authorList>
    </citation>
    <scope>NUCLEOTIDE SEQUENCE [LARGE SCALE GENOMIC DNA]</scope>
    <source>
        <strain evidence="4 5">CECT 7742</strain>
    </source>
</reference>
<dbReference type="GO" id="GO:0005524">
    <property type="term" value="F:ATP binding"/>
    <property type="evidence" value="ECO:0007669"/>
    <property type="project" value="UniProtKB-KW"/>
</dbReference>
<dbReference type="PANTHER" id="PTHR30580:SF0">
    <property type="entry name" value="PRIMOSOMAL PROTEIN N"/>
    <property type="match status" value="1"/>
</dbReference>
<dbReference type="InterPro" id="IPR027417">
    <property type="entry name" value="P-loop_NTPase"/>
</dbReference>